<dbReference type="PANTHER" id="PTHR30629">
    <property type="entry name" value="PROPHAGE INTEGRASE"/>
    <property type="match status" value="1"/>
</dbReference>
<dbReference type="PROSITE" id="PS51898">
    <property type="entry name" value="TYR_RECOMBINASE"/>
    <property type="match status" value="1"/>
</dbReference>
<evidence type="ECO:0000313" key="7">
    <source>
        <dbReference type="Proteomes" id="UP000036955"/>
    </source>
</evidence>
<dbReference type="Pfam" id="PF13356">
    <property type="entry name" value="Arm-DNA-bind_3"/>
    <property type="match status" value="1"/>
</dbReference>
<evidence type="ECO:0000259" key="5">
    <source>
        <dbReference type="PROSITE" id="PS51898"/>
    </source>
</evidence>
<evidence type="ECO:0000256" key="4">
    <source>
        <dbReference type="ARBA" id="ARBA00023172"/>
    </source>
</evidence>
<keyword evidence="4" id="KW-0233">DNA recombination</keyword>
<dbReference type="InterPro" id="IPR025166">
    <property type="entry name" value="Integrase_DNA_bind_dom"/>
</dbReference>
<sequence length="439" mass="49439">MARTVTPLTDPKCEAAKPRAKDYALFDGQGLFLLVKATGTKVWRFKYKKPSGKPGLATFGNYPALSLKAARARRADALELLAHDQDPIESAKQAKIEAAGEAGRTFEAVAREWHANMAGKWSKDHAVRVLKEIEVDLFPVLGKRPVSDLKTRDLLACLKAVEKRGALDLVGRLRQRIAGIMRIAVQDNFIEYNPALDLVGGTATRKTKHRPALPLERLPELLQRCEADTGRPLTCVAVSLALLVFIRSSELRFARWSEFDFTRSMWTIPGERAPIEGVKSSHRGAKMGTPHLVPLSRQTLEVLEQIRRLSGRFDLVLPGDHYYWRPMSENTVNKSLRRMGYDTKIEVCGHGFRTMACSALVESGLWSRDAVERQMSHQERNGVRAAYIHKAEHLEERRLMMTWWADYLDANREKHITPYEFAQHKVSVGEPRALGVVGA</sequence>
<dbReference type="InterPro" id="IPR011010">
    <property type="entry name" value="DNA_brk_join_enz"/>
</dbReference>
<evidence type="ECO:0000256" key="1">
    <source>
        <dbReference type="ARBA" id="ARBA00008857"/>
    </source>
</evidence>
<dbReference type="InterPro" id="IPR050808">
    <property type="entry name" value="Phage_Integrase"/>
</dbReference>
<dbReference type="CDD" id="cd00801">
    <property type="entry name" value="INT_P4_C"/>
    <property type="match status" value="1"/>
</dbReference>
<dbReference type="PATRIC" id="fig|317.197.peg.5873"/>
<keyword evidence="3" id="KW-0238">DNA-binding</keyword>
<dbReference type="GO" id="GO:0003677">
    <property type="term" value="F:DNA binding"/>
    <property type="evidence" value="ECO:0007669"/>
    <property type="project" value="UniProtKB-KW"/>
</dbReference>
<evidence type="ECO:0000313" key="6">
    <source>
        <dbReference type="EMBL" id="KNH28917.1"/>
    </source>
</evidence>
<organism evidence="6 7">
    <name type="scientific">Pseudomonas syringae</name>
    <dbReference type="NCBI Taxonomy" id="317"/>
    <lineage>
        <taxon>Bacteria</taxon>
        <taxon>Pseudomonadati</taxon>
        <taxon>Pseudomonadota</taxon>
        <taxon>Gammaproteobacteria</taxon>
        <taxon>Pseudomonadales</taxon>
        <taxon>Pseudomonadaceae</taxon>
        <taxon>Pseudomonas</taxon>
    </lineage>
</organism>
<dbReference type="OrthoDB" id="9795573at2"/>
<protein>
    <submittedName>
        <fullName evidence="6">Integrase</fullName>
    </submittedName>
</protein>
<dbReference type="InterPro" id="IPR002104">
    <property type="entry name" value="Integrase_catalytic"/>
</dbReference>
<dbReference type="Gene3D" id="1.10.150.130">
    <property type="match status" value="1"/>
</dbReference>
<dbReference type="InterPro" id="IPR053876">
    <property type="entry name" value="Phage_int_M"/>
</dbReference>
<comment type="similarity">
    <text evidence="1">Belongs to the 'phage' integrase family.</text>
</comment>
<proteinExistence type="inferred from homology"/>
<dbReference type="Pfam" id="PF22022">
    <property type="entry name" value="Phage_int_M"/>
    <property type="match status" value="1"/>
</dbReference>
<reference evidence="6 7" key="1">
    <citation type="submission" date="2015-06" db="EMBL/GenBank/DDBJ databases">
        <authorList>
            <person name="Hoefler B.C."/>
            <person name="Straight P.D."/>
        </authorList>
    </citation>
    <scope>NUCLEOTIDE SEQUENCE [LARGE SCALE GENOMIC DNA]</scope>
    <source>
        <strain evidence="6 7">Riq4</strain>
    </source>
</reference>
<dbReference type="PANTHER" id="PTHR30629:SF9">
    <property type="entry name" value="PROTEIN INTB-RELATED"/>
    <property type="match status" value="1"/>
</dbReference>
<feature type="domain" description="Tyr recombinase" evidence="5">
    <location>
        <begin position="208"/>
        <end position="401"/>
    </location>
</feature>
<dbReference type="InterPro" id="IPR013762">
    <property type="entry name" value="Integrase-like_cat_sf"/>
</dbReference>
<keyword evidence="2" id="KW-0229">DNA integration</keyword>
<evidence type="ECO:0000256" key="3">
    <source>
        <dbReference type="ARBA" id="ARBA00023125"/>
    </source>
</evidence>
<evidence type="ECO:0000256" key="2">
    <source>
        <dbReference type="ARBA" id="ARBA00022908"/>
    </source>
</evidence>
<dbReference type="Gene3D" id="1.10.443.10">
    <property type="entry name" value="Intergrase catalytic core"/>
    <property type="match status" value="1"/>
</dbReference>
<dbReference type="Proteomes" id="UP000036955">
    <property type="component" value="Unassembled WGS sequence"/>
</dbReference>
<dbReference type="GO" id="GO:0006310">
    <property type="term" value="P:DNA recombination"/>
    <property type="evidence" value="ECO:0007669"/>
    <property type="project" value="UniProtKB-KW"/>
</dbReference>
<dbReference type="AlphaFoldDB" id="A0A0L1MK99"/>
<accession>A0A0L1MK99</accession>
<gene>
    <name evidence="6" type="ORF">ACS77_05065</name>
</gene>
<dbReference type="Gene3D" id="3.30.160.390">
    <property type="entry name" value="Integrase, DNA-binding domain"/>
    <property type="match status" value="1"/>
</dbReference>
<dbReference type="InterPro" id="IPR038488">
    <property type="entry name" value="Integrase_DNA-bd_sf"/>
</dbReference>
<dbReference type="EMBL" id="LFQK01000009">
    <property type="protein sequence ID" value="KNH28917.1"/>
    <property type="molecule type" value="Genomic_DNA"/>
</dbReference>
<dbReference type="Pfam" id="PF00589">
    <property type="entry name" value="Phage_integrase"/>
    <property type="match status" value="1"/>
</dbReference>
<comment type="caution">
    <text evidence="6">The sequence shown here is derived from an EMBL/GenBank/DDBJ whole genome shotgun (WGS) entry which is preliminary data.</text>
</comment>
<dbReference type="SUPFAM" id="SSF56349">
    <property type="entry name" value="DNA breaking-rejoining enzymes"/>
    <property type="match status" value="1"/>
</dbReference>
<dbReference type="InterPro" id="IPR010998">
    <property type="entry name" value="Integrase_recombinase_N"/>
</dbReference>
<name>A0A0L1MK99_PSESX</name>
<dbReference type="GO" id="GO:0015074">
    <property type="term" value="P:DNA integration"/>
    <property type="evidence" value="ECO:0007669"/>
    <property type="project" value="UniProtKB-KW"/>
</dbReference>